<proteinExistence type="evidence at protein level"/>
<organism evidence="2 3">
    <name type="scientific">Zea mays</name>
    <name type="common">Maize</name>
    <dbReference type="NCBI Taxonomy" id="4577"/>
    <lineage>
        <taxon>Eukaryota</taxon>
        <taxon>Viridiplantae</taxon>
        <taxon>Streptophyta</taxon>
        <taxon>Embryophyta</taxon>
        <taxon>Tracheophyta</taxon>
        <taxon>Spermatophyta</taxon>
        <taxon>Magnoliopsida</taxon>
        <taxon>Liliopsida</taxon>
        <taxon>Poales</taxon>
        <taxon>Poaceae</taxon>
        <taxon>PACMAD clade</taxon>
        <taxon>Panicoideae</taxon>
        <taxon>Andropogonodae</taxon>
        <taxon>Andropogoneae</taxon>
        <taxon>Tripsacinae</taxon>
        <taxon>Zea</taxon>
    </lineage>
</organism>
<accession>A0A804R377</accession>
<evidence type="ECO:0000256" key="1">
    <source>
        <dbReference type="SAM" id="MobiDB-lite"/>
    </source>
</evidence>
<dbReference type="InterPro" id="IPR052851">
    <property type="entry name" value="GCD1_mitochondrial"/>
</dbReference>
<evidence type="ECO:0000313" key="3">
    <source>
        <dbReference type="Proteomes" id="UP000007305"/>
    </source>
</evidence>
<feature type="region of interest" description="Disordered" evidence="1">
    <location>
        <begin position="109"/>
        <end position="135"/>
    </location>
</feature>
<sequence length="259" mass="28574">MHSLRCALRYPIPSTAASLSTSGLRRLSSHHRTPPPLRSATTGEDEWNDAWETAWLPGDSPASSPAPAAPWESPASASESAIPVISAEVDPDTKAFVADMDERWAERRIASRRGQQQRASRAAEGGEGGVVARKKAQADDYRTRKQRVHAALWVKEIEKMEEARLGGGGGGADDIDRLLDSCSDIFDSGNTDFGDSKIPNTTEIKTKPDGWETTSRGQDGNIWDISQREDDILIQEFERRIAFSKQQVHKLYFLHGCTQ</sequence>
<feature type="region of interest" description="Disordered" evidence="1">
    <location>
        <begin position="23"/>
        <end position="79"/>
    </location>
</feature>
<gene>
    <name evidence="2" type="primary">LOC100276037</name>
</gene>
<evidence type="ECO:0007829" key="4">
    <source>
        <dbReference type="PeptideAtlas" id="A0A804R377"/>
    </source>
</evidence>
<dbReference type="Proteomes" id="UP000007305">
    <property type="component" value="Chromosome 9"/>
</dbReference>
<feature type="compositionally biased region" description="Polar residues" evidence="1">
    <location>
        <begin position="193"/>
        <end position="203"/>
    </location>
</feature>
<dbReference type="PANTHER" id="PTHR35476:SF2">
    <property type="entry name" value="MUCIN-LIKE PROTEIN"/>
    <property type="match status" value="1"/>
</dbReference>
<reference evidence="2" key="3">
    <citation type="submission" date="2021-05" db="UniProtKB">
        <authorList>
            <consortium name="EnsemblPlants"/>
        </authorList>
    </citation>
    <scope>IDENTIFICATION</scope>
    <source>
        <strain evidence="2">cv. B73</strain>
    </source>
</reference>
<dbReference type="PANTHER" id="PTHR35476">
    <property type="entry name" value="MUCIN-LIKE PROTEIN"/>
    <property type="match status" value="1"/>
</dbReference>
<keyword evidence="3" id="KW-1185">Reference proteome</keyword>
<reference evidence="2" key="2">
    <citation type="submission" date="2019-07" db="EMBL/GenBank/DDBJ databases">
        <authorList>
            <person name="Seetharam A."/>
            <person name="Woodhouse M."/>
            <person name="Cannon E."/>
        </authorList>
    </citation>
    <scope>NUCLEOTIDE SEQUENCE [LARGE SCALE GENOMIC DNA]</scope>
    <source>
        <strain evidence="2">cv. B73</strain>
    </source>
</reference>
<feature type="compositionally biased region" description="Low complexity" evidence="1">
    <location>
        <begin position="112"/>
        <end position="123"/>
    </location>
</feature>
<name>A0A804R377_MAIZE</name>
<dbReference type="AlphaFoldDB" id="A0A804R377"/>
<feature type="region of interest" description="Disordered" evidence="1">
    <location>
        <begin position="193"/>
        <end position="221"/>
    </location>
</feature>
<feature type="compositionally biased region" description="Low complexity" evidence="1">
    <location>
        <begin position="60"/>
        <end position="79"/>
    </location>
</feature>
<reference evidence="3" key="1">
    <citation type="journal article" date="2009" name="Science">
        <title>The B73 maize genome: complexity, diversity, and dynamics.</title>
        <authorList>
            <person name="Schnable P.S."/>
            <person name="Ware D."/>
            <person name="Fulton R.S."/>
            <person name="Stein J.C."/>
            <person name="Wei F."/>
            <person name="Pasternak S."/>
            <person name="Liang C."/>
            <person name="Zhang J."/>
            <person name="Fulton L."/>
            <person name="Graves T.A."/>
            <person name="Minx P."/>
            <person name="Reily A.D."/>
            <person name="Courtney L."/>
            <person name="Kruchowski S.S."/>
            <person name="Tomlinson C."/>
            <person name="Strong C."/>
            <person name="Delehaunty K."/>
            <person name="Fronick C."/>
            <person name="Courtney B."/>
            <person name="Rock S.M."/>
            <person name="Belter E."/>
            <person name="Du F."/>
            <person name="Kim K."/>
            <person name="Abbott R.M."/>
            <person name="Cotton M."/>
            <person name="Levy A."/>
            <person name="Marchetto P."/>
            <person name="Ochoa K."/>
            <person name="Jackson S.M."/>
            <person name="Gillam B."/>
            <person name="Chen W."/>
            <person name="Yan L."/>
            <person name="Higginbotham J."/>
            <person name="Cardenas M."/>
            <person name="Waligorski J."/>
            <person name="Applebaum E."/>
            <person name="Phelps L."/>
            <person name="Falcone J."/>
            <person name="Kanchi K."/>
            <person name="Thane T."/>
            <person name="Scimone A."/>
            <person name="Thane N."/>
            <person name="Henke J."/>
            <person name="Wang T."/>
            <person name="Ruppert J."/>
            <person name="Shah N."/>
            <person name="Rotter K."/>
            <person name="Hodges J."/>
            <person name="Ingenthron E."/>
            <person name="Cordes M."/>
            <person name="Kohlberg S."/>
            <person name="Sgro J."/>
            <person name="Delgado B."/>
            <person name="Mead K."/>
            <person name="Chinwalla A."/>
            <person name="Leonard S."/>
            <person name="Crouse K."/>
            <person name="Collura K."/>
            <person name="Kudrna D."/>
            <person name="Currie J."/>
            <person name="He R."/>
            <person name="Angelova A."/>
            <person name="Rajasekar S."/>
            <person name="Mueller T."/>
            <person name="Lomeli R."/>
            <person name="Scara G."/>
            <person name="Ko A."/>
            <person name="Delaney K."/>
            <person name="Wissotski M."/>
            <person name="Lopez G."/>
            <person name="Campos D."/>
            <person name="Braidotti M."/>
            <person name="Ashley E."/>
            <person name="Golser W."/>
            <person name="Kim H."/>
            <person name="Lee S."/>
            <person name="Lin J."/>
            <person name="Dujmic Z."/>
            <person name="Kim W."/>
            <person name="Talag J."/>
            <person name="Zuccolo A."/>
            <person name="Fan C."/>
            <person name="Sebastian A."/>
            <person name="Kramer M."/>
            <person name="Spiegel L."/>
            <person name="Nascimento L."/>
            <person name="Zutavern T."/>
            <person name="Miller B."/>
            <person name="Ambroise C."/>
            <person name="Muller S."/>
            <person name="Spooner W."/>
            <person name="Narechania A."/>
            <person name="Ren L."/>
            <person name="Wei S."/>
            <person name="Kumari S."/>
            <person name="Faga B."/>
            <person name="Levy M.J."/>
            <person name="McMahan L."/>
            <person name="Van Buren P."/>
            <person name="Vaughn M.W."/>
            <person name="Ying K."/>
            <person name="Yeh C.-T."/>
            <person name="Emrich S.J."/>
            <person name="Jia Y."/>
            <person name="Kalyanaraman A."/>
            <person name="Hsia A.-P."/>
            <person name="Barbazuk W.B."/>
            <person name="Baucom R.S."/>
            <person name="Brutnell T.P."/>
            <person name="Carpita N.C."/>
            <person name="Chaparro C."/>
            <person name="Chia J.-M."/>
            <person name="Deragon J.-M."/>
            <person name="Estill J.C."/>
            <person name="Fu Y."/>
            <person name="Jeddeloh J.A."/>
            <person name="Han Y."/>
            <person name="Lee H."/>
            <person name="Li P."/>
            <person name="Lisch D.R."/>
            <person name="Liu S."/>
            <person name="Liu Z."/>
            <person name="Nagel D.H."/>
            <person name="McCann M.C."/>
            <person name="SanMiguel P."/>
            <person name="Myers A.M."/>
            <person name="Nettleton D."/>
            <person name="Nguyen J."/>
            <person name="Penning B.W."/>
            <person name="Ponnala L."/>
            <person name="Schneider K.L."/>
            <person name="Schwartz D.C."/>
            <person name="Sharma A."/>
            <person name="Soderlund C."/>
            <person name="Springer N.M."/>
            <person name="Sun Q."/>
            <person name="Wang H."/>
            <person name="Waterman M."/>
            <person name="Westerman R."/>
            <person name="Wolfgruber T.K."/>
            <person name="Yang L."/>
            <person name="Yu Y."/>
            <person name="Zhang L."/>
            <person name="Zhou S."/>
            <person name="Zhu Q."/>
            <person name="Bennetzen J.L."/>
            <person name="Dawe R.K."/>
            <person name="Jiang J."/>
            <person name="Jiang N."/>
            <person name="Presting G.G."/>
            <person name="Wessler S.R."/>
            <person name="Aluru S."/>
            <person name="Martienssen R.A."/>
            <person name="Clifton S.W."/>
            <person name="McCombie W.R."/>
            <person name="Wing R.A."/>
            <person name="Wilson R.K."/>
        </authorList>
    </citation>
    <scope>NUCLEOTIDE SEQUENCE [LARGE SCALE GENOMIC DNA]</scope>
    <source>
        <strain evidence="3">cv. B73</strain>
    </source>
</reference>
<dbReference type="EnsemblPlants" id="Zm00001eb392280_T001">
    <property type="protein sequence ID" value="Zm00001eb392280_P001"/>
    <property type="gene ID" value="Zm00001eb392280"/>
</dbReference>
<dbReference type="Gramene" id="Zm00001eb392280_T001">
    <property type="protein sequence ID" value="Zm00001eb392280_P001"/>
    <property type="gene ID" value="Zm00001eb392280"/>
</dbReference>
<protein>
    <submittedName>
        <fullName evidence="2">Uncharacterized protein</fullName>
    </submittedName>
</protein>
<evidence type="ECO:0000313" key="2">
    <source>
        <dbReference type="EnsemblPlants" id="Zm00001eb392280_P001"/>
    </source>
</evidence>
<keyword evidence="4" id="KW-1267">Proteomics identification</keyword>